<sequence length="334" mass="38016">MDPAQRITKIRAMIRYWDQLSSAEQNDLRTNRRRQRVIVLSRGCYILSRDWEGLYNEGRQIAVALAHSDREVRTPVFSHYTAAALLGLPLYRFSGIRVHETYPQNDVRRSTARVMRHEGTLAEHEITEIAGVRVTNVNRTVLDLARLASAELALGCMDAALNLEFFADRESSVDAQEIWRETAIAKLDGMPGARGVRRARRVLEFADGRAESVLESVGRLRFARAGILVEIQVRVPGPNGHNLRPDFELLDHGAFAEADGVGKYFEKEMASGKDAKQLLREEKAREDWIRGTTKKMMYRFGIDDVETQERFEARFASFGVFGDPKLRNARNRLP</sequence>
<name>A0A6G7XDG9_9MICO</name>
<proteinExistence type="predicted"/>
<evidence type="ECO:0000313" key="1">
    <source>
        <dbReference type="EMBL" id="QIK62489.1"/>
    </source>
</evidence>
<accession>A0A6G7XDG9</accession>
<dbReference type="AlphaFoldDB" id="A0A6G7XDG9"/>
<evidence type="ECO:0008006" key="3">
    <source>
        <dbReference type="Google" id="ProtNLM"/>
    </source>
</evidence>
<keyword evidence="2" id="KW-1185">Reference proteome</keyword>
<dbReference type="Proteomes" id="UP000502677">
    <property type="component" value="Chromosome"/>
</dbReference>
<gene>
    <name evidence="1" type="ORF">G7068_04140</name>
</gene>
<organism evidence="1 2">
    <name type="scientific">Leucobacter viscericola</name>
    <dbReference type="NCBI Taxonomy" id="2714935"/>
    <lineage>
        <taxon>Bacteria</taxon>
        <taxon>Bacillati</taxon>
        <taxon>Actinomycetota</taxon>
        <taxon>Actinomycetes</taxon>
        <taxon>Micrococcales</taxon>
        <taxon>Microbacteriaceae</taxon>
        <taxon>Leucobacter</taxon>
    </lineage>
</organism>
<reference evidence="1 2" key="1">
    <citation type="submission" date="2020-03" db="EMBL/GenBank/DDBJ databases">
        <title>Leucobacter sp. nov., isolated from beetles.</title>
        <authorList>
            <person name="Hyun D.-W."/>
            <person name="Bae J.-W."/>
        </authorList>
    </citation>
    <scope>NUCLEOTIDE SEQUENCE [LARGE SCALE GENOMIC DNA]</scope>
    <source>
        <strain evidence="1 2">HDW9C</strain>
    </source>
</reference>
<evidence type="ECO:0000313" key="2">
    <source>
        <dbReference type="Proteomes" id="UP000502677"/>
    </source>
</evidence>
<dbReference type="RefSeq" id="WP_166289320.1">
    <property type="nucleotide sequence ID" value="NZ_CP049863.1"/>
</dbReference>
<protein>
    <recommendedName>
        <fullName evidence="3">Transcriptional regulator, AbiEi antitoxin, Type IV TA system</fullName>
    </recommendedName>
</protein>
<dbReference type="KEGG" id="lvi:G7068_04140"/>
<dbReference type="EMBL" id="CP049863">
    <property type="protein sequence ID" value="QIK62489.1"/>
    <property type="molecule type" value="Genomic_DNA"/>
</dbReference>